<dbReference type="EMBL" id="CP002917">
    <property type="protein sequence ID" value="AEK36212.1"/>
    <property type="molecule type" value="Genomic_DNA"/>
</dbReference>
<gene>
    <name evidence="2" type="ordered locus">CVAR_0860</name>
</gene>
<dbReference type="HOGENOM" id="CLU_038794_0_0_11"/>
<organism evidence="2 3">
    <name type="scientific">Corynebacterium variabile (strain DSM 44702 / CIP 107183 / JCM 12073 / NCIMB 30131)</name>
    <name type="common">Corynebacterium mooreparkense</name>
    <dbReference type="NCBI Taxonomy" id="858619"/>
    <lineage>
        <taxon>Bacteria</taxon>
        <taxon>Bacillati</taxon>
        <taxon>Actinomycetota</taxon>
        <taxon>Actinomycetes</taxon>
        <taxon>Mycobacteriales</taxon>
        <taxon>Corynebacteriaceae</taxon>
        <taxon>Corynebacterium</taxon>
    </lineage>
</organism>
<evidence type="ECO:0000313" key="3">
    <source>
        <dbReference type="Proteomes" id="UP000006659"/>
    </source>
</evidence>
<dbReference type="Pfam" id="PF05133">
    <property type="entry name" value="SPP1_portal"/>
    <property type="match status" value="1"/>
</dbReference>
<feature type="compositionally biased region" description="Gly residues" evidence="1">
    <location>
        <begin position="533"/>
        <end position="542"/>
    </location>
</feature>
<feature type="region of interest" description="Disordered" evidence="1">
    <location>
        <begin position="516"/>
        <end position="542"/>
    </location>
</feature>
<proteinExistence type="predicted"/>
<evidence type="ECO:0008006" key="4">
    <source>
        <dbReference type="Google" id="ProtNLM"/>
    </source>
</evidence>
<sequence>MALPKDNTPWPLPEWSPLHDMVASAAVWWEGDTAGLESHYAGRDVDGRRFRPSQFDGGVVGAASRMFWGKPRTSGQPRKKLHLPLAADVVGMSANILFETPAQAHLAQSGEVDGELVRAGNDAAADRLDALFNTDEMASSLLVAAESCAALGGVYGRVMWDQTLQPDPWIDWVDADSAIPEWRYGRLSAVTFVEELPRIDKKTVHRLLSRHTPGRIEYTLMAGRDDNLGDTEPLANHPSTVGLAAVVDADGGVATGITRIAAVYIPNVQPIPAFRRSGQLRNMGRPDLPADTYGLLDMLDEVWTDLKRELRTAKARVIVPEMMLDFKGAGRGMEFDPEREIYSAVADTPASIENGSPMVVQPQIRVEQYLRACDALVREVLRRASYSPGTFGLNDNTSGAVTAREIEANSRATLQTFKAKARHWKAGLAHLAAAMVELDAILNRTGAVLEDLPEIDIAPPVQETLLDKAQTLQALESARAISTDEKVRVLHPDWDEQRIDREVATIHQEQGVMVGDPWQVDEDTPPNIPDTDLGGGRMTPTR</sequence>
<accession>G0HC50</accession>
<reference evidence="2 3" key="1">
    <citation type="journal article" date="2011" name="BMC Genomics">
        <title>Complete genome sequence of Corynebacterium variabile DSM 44702 isolated from the surface of smear-ripened cheeses and insights into cheese ripening and flavor generation.</title>
        <authorList>
            <person name="Schroeder J."/>
            <person name="Maus I."/>
            <person name="Trost E."/>
            <person name="Tauch A."/>
        </authorList>
    </citation>
    <scope>NUCLEOTIDE SEQUENCE [LARGE SCALE GENOMIC DNA]</scope>
    <source>
        <strain evidence="3">DSM 44702 / JCM 12073 / NCIMB 30131</strain>
    </source>
</reference>
<evidence type="ECO:0000256" key="1">
    <source>
        <dbReference type="SAM" id="MobiDB-lite"/>
    </source>
</evidence>
<dbReference type="InterPro" id="IPR021145">
    <property type="entry name" value="Portal_protein_SPP1_Gp6-like"/>
</dbReference>
<evidence type="ECO:0000313" key="2">
    <source>
        <dbReference type="EMBL" id="AEK36212.1"/>
    </source>
</evidence>
<protein>
    <recommendedName>
        <fullName evidence="4">Phage portal protein</fullName>
    </recommendedName>
</protein>
<dbReference type="eggNOG" id="ENOG502ZAJT">
    <property type="taxonomic scope" value="Bacteria"/>
</dbReference>
<dbReference type="Proteomes" id="UP000006659">
    <property type="component" value="Chromosome"/>
</dbReference>
<dbReference type="KEGG" id="cva:CVAR_0860"/>
<dbReference type="AlphaFoldDB" id="G0HC50"/>
<dbReference type="STRING" id="858619.CVAR_0860"/>
<name>G0HC50_CORVD</name>